<evidence type="ECO:0008006" key="6">
    <source>
        <dbReference type="Google" id="ProtNLM"/>
    </source>
</evidence>
<dbReference type="EMBL" id="CAUJNA010003450">
    <property type="protein sequence ID" value="CAJ1402369.1"/>
    <property type="molecule type" value="Genomic_DNA"/>
</dbReference>
<feature type="repeat" description="PPR" evidence="2">
    <location>
        <begin position="152"/>
        <end position="186"/>
    </location>
</feature>
<keyword evidence="1" id="KW-0677">Repeat</keyword>
<feature type="repeat" description="PPR" evidence="2">
    <location>
        <begin position="219"/>
        <end position="253"/>
    </location>
</feature>
<keyword evidence="5" id="KW-1185">Reference proteome</keyword>
<dbReference type="InterPro" id="IPR002885">
    <property type="entry name" value="PPR_rpt"/>
</dbReference>
<dbReference type="Proteomes" id="UP001178507">
    <property type="component" value="Unassembled WGS sequence"/>
</dbReference>
<dbReference type="PANTHER" id="PTHR47447">
    <property type="entry name" value="OS03G0856100 PROTEIN"/>
    <property type="match status" value="1"/>
</dbReference>
<protein>
    <recommendedName>
        <fullName evidence="6">Pentatricopeptide repeat-containing protein</fullName>
    </recommendedName>
</protein>
<dbReference type="Pfam" id="PF13041">
    <property type="entry name" value="PPR_2"/>
    <property type="match status" value="2"/>
</dbReference>
<comment type="caution">
    <text evidence="4">The sequence shown here is derived from an EMBL/GenBank/DDBJ whole genome shotgun (WGS) entry which is preliminary data.</text>
</comment>
<evidence type="ECO:0000256" key="2">
    <source>
        <dbReference type="PROSITE-ProRule" id="PRU00708"/>
    </source>
</evidence>
<gene>
    <name evidence="4" type="ORF">EVOR1521_LOCUS25281</name>
</gene>
<dbReference type="AlphaFoldDB" id="A0AA36JC44"/>
<evidence type="ECO:0000256" key="1">
    <source>
        <dbReference type="ARBA" id="ARBA00022737"/>
    </source>
</evidence>
<evidence type="ECO:0000256" key="3">
    <source>
        <dbReference type="SAM" id="MobiDB-lite"/>
    </source>
</evidence>
<dbReference type="Gene3D" id="1.25.40.10">
    <property type="entry name" value="Tetratricopeptide repeat domain"/>
    <property type="match status" value="2"/>
</dbReference>
<dbReference type="InterPro" id="IPR011990">
    <property type="entry name" value="TPR-like_helical_dom_sf"/>
</dbReference>
<dbReference type="PANTHER" id="PTHR47447:SF17">
    <property type="entry name" value="OS12G0638900 PROTEIN"/>
    <property type="match status" value="1"/>
</dbReference>
<organism evidence="4 5">
    <name type="scientific">Effrenium voratum</name>
    <dbReference type="NCBI Taxonomy" id="2562239"/>
    <lineage>
        <taxon>Eukaryota</taxon>
        <taxon>Sar</taxon>
        <taxon>Alveolata</taxon>
        <taxon>Dinophyceae</taxon>
        <taxon>Suessiales</taxon>
        <taxon>Symbiodiniaceae</taxon>
        <taxon>Effrenium</taxon>
    </lineage>
</organism>
<accession>A0AA36JC44</accession>
<proteinExistence type="predicted"/>
<feature type="region of interest" description="Disordered" evidence="3">
    <location>
        <begin position="1"/>
        <end position="30"/>
    </location>
</feature>
<evidence type="ECO:0000313" key="4">
    <source>
        <dbReference type="EMBL" id="CAJ1402369.1"/>
    </source>
</evidence>
<sequence>MPLDGLKRAAGPFDVHSEPRRRRRSTSSGCLHPRWPLRACRGGAAAQAAPSRQQLAGDLTSAAKRAGDQGLWQQVLQLLEDAGEMQLAPDMILYGAVMSACEKNHQWQQALGIFHQLRKPSLVATSIAISALGRGSLWASALQLQMELPQPNVITYNATISACERGQQWSVALALLDRMPTRKVSPDIISFNAAINACEKAEEWQRALQAFDAMTIEANEITYNTVMSACHKGSHWHLALTLFNSMSSRQLAPTPVSHSAAMAACLRGEMPGKEPWASTCGCRPRVTTPCCGAWVWTRCFALGPGSPRFHCCNQSGTTQIGNASMQPSGPGSSPATGEAAYSSWKCLQSSQPAK</sequence>
<dbReference type="NCBIfam" id="TIGR00756">
    <property type="entry name" value="PPR"/>
    <property type="match status" value="2"/>
</dbReference>
<reference evidence="4" key="1">
    <citation type="submission" date="2023-08" db="EMBL/GenBank/DDBJ databases">
        <authorList>
            <person name="Chen Y."/>
            <person name="Shah S."/>
            <person name="Dougan E. K."/>
            <person name="Thang M."/>
            <person name="Chan C."/>
        </authorList>
    </citation>
    <scope>NUCLEOTIDE SEQUENCE</scope>
</reference>
<name>A0AA36JC44_9DINO</name>
<dbReference type="Pfam" id="PF01535">
    <property type="entry name" value="PPR"/>
    <property type="match status" value="1"/>
</dbReference>
<dbReference type="PROSITE" id="PS51375">
    <property type="entry name" value="PPR"/>
    <property type="match status" value="2"/>
</dbReference>
<evidence type="ECO:0000313" key="5">
    <source>
        <dbReference type="Proteomes" id="UP001178507"/>
    </source>
</evidence>